<dbReference type="RefSeq" id="WP_067595362.1">
    <property type="nucleotide sequence ID" value="NZ_JABMCZ010000003.1"/>
</dbReference>
<feature type="region of interest" description="Disordered" evidence="1">
    <location>
        <begin position="1"/>
        <end position="22"/>
    </location>
</feature>
<protein>
    <submittedName>
        <fullName evidence="2">Uncharacterized protein</fullName>
    </submittedName>
</protein>
<organism evidence="2 3">
    <name type="scientific">Nocardia terpenica</name>
    <dbReference type="NCBI Taxonomy" id="455432"/>
    <lineage>
        <taxon>Bacteria</taxon>
        <taxon>Bacillati</taxon>
        <taxon>Actinomycetota</taxon>
        <taxon>Actinomycetes</taxon>
        <taxon>Mycobacteriales</taxon>
        <taxon>Nocardiaceae</taxon>
        <taxon>Nocardia</taxon>
    </lineage>
</organism>
<evidence type="ECO:0000256" key="1">
    <source>
        <dbReference type="SAM" id="MobiDB-lite"/>
    </source>
</evidence>
<dbReference type="OrthoDB" id="4534111at2"/>
<sequence>MEFVTESNSNDSDGSGGVIVGNDEQLGMDLDLDVEESAWAKWVDPQRHAAQARKFLQRAELPALPPEPWDFESDEASQINDVVAELFPDIEAMYLPDNADLVDQLVCFTGEWFVKYLDAQWIDIAKYKDMPSGYNDCGDKHFYPGIEPGIAFKFEGWKTCSAEFLTEYIIENEFISIIELVSVSFWRLRKEGAPSFSEARQDFPYHPPFM</sequence>
<dbReference type="STRING" id="455432.AWN90_42190"/>
<reference evidence="2 3" key="1">
    <citation type="submission" date="2016-04" db="EMBL/GenBank/DDBJ databases">
        <authorList>
            <person name="Evans L.H."/>
            <person name="Alamgir A."/>
            <person name="Owens N."/>
            <person name="Weber N.D."/>
            <person name="Virtaneva K."/>
            <person name="Barbian K."/>
            <person name="Babar A."/>
            <person name="Rosenke K."/>
        </authorList>
    </citation>
    <scope>NUCLEOTIDE SEQUENCE [LARGE SCALE GENOMIC DNA]</scope>
    <source>
        <strain evidence="2 3">IFM 0406</strain>
    </source>
</reference>
<evidence type="ECO:0000313" key="3">
    <source>
        <dbReference type="Proteomes" id="UP000076512"/>
    </source>
</evidence>
<gene>
    <name evidence="2" type="ORF">AWN90_42190</name>
</gene>
<dbReference type="AlphaFoldDB" id="A0A164K7W6"/>
<accession>A0A164K7W6</accession>
<name>A0A164K7W6_9NOCA</name>
<keyword evidence="3" id="KW-1185">Reference proteome</keyword>
<dbReference type="Proteomes" id="UP000076512">
    <property type="component" value="Unassembled WGS sequence"/>
</dbReference>
<dbReference type="EMBL" id="LWGR01000013">
    <property type="protein sequence ID" value="KZM71125.1"/>
    <property type="molecule type" value="Genomic_DNA"/>
</dbReference>
<evidence type="ECO:0000313" key="2">
    <source>
        <dbReference type="EMBL" id="KZM71125.1"/>
    </source>
</evidence>
<comment type="caution">
    <text evidence="2">The sequence shown here is derived from an EMBL/GenBank/DDBJ whole genome shotgun (WGS) entry which is preliminary data.</text>
</comment>
<proteinExistence type="predicted"/>